<dbReference type="PIRSF" id="PIRSF001589">
    <property type="entry name" value="Asn_synthetase_glu-h"/>
    <property type="match status" value="1"/>
</dbReference>
<keyword evidence="14" id="KW-1185">Reference proteome</keyword>
<evidence type="ECO:0000256" key="9">
    <source>
        <dbReference type="PIRSR" id="PIRSR001589-1"/>
    </source>
</evidence>
<evidence type="ECO:0000256" key="3">
    <source>
        <dbReference type="ARBA" id="ARBA00012737"/>
    </source>
</evidence>
<evidence type="ECO:0000256" key="11">
    <source>
        <dbReference type="PIRSR" id="PIRSR001589-3"/>
    </source>
</evidence>
<dbReference type="GO" id="GO:0006529">
    <property type="term" value="P:asparagine biosynthetic process"/>
    <property type="evidence" value="ECO:0007669"/>
    <property type="project" value="UniProtKB-KW"/>
</dbReference>
<organism evidence="13 14">
    <name type="scientific">Knoellia locipacati</name>
    <dbReference type="NCBI Taxonomy" id="882824"/>
    <lineage>
        <taxon>Bacteria</taxon>
        <taxon>Bacillati</taxon>
        <taxon>Actinomycetota</taxon>
        <taxon>Actinomycetes</taxon>
        <taxon>Micrococcales</taxon>
        <taxon>Intrasporangiaceae</taxon>
        <taxon>Knoellia</taxon>
    </lineage>
</organism>
<feature type="domain" description="Glutamine amidotransferase type-2" evidence="12">
    <location>
        <begin position="2"/>
        <end position="215"/>
    </location>
</feature>
<comment type="caution">
    <text evidence="13">The sequence shown here is derived from an EMBL/GenBank/DDBJ whole genome shotgun (WGS) entry which is preliminary data.</text>
</comment>
<proteinExistence type="inferred from homology"/>
<reference evidence="13 14" key="1">
    <citation type="submission" date="2019-07" db="EMBL/GenBank/DDBJ databases">
        <title>Whole genome shotgun sequence of Knoellia locipacati NBRC 109775.</title>
        <authorList>
            <person name="Hosoyama A."/>
            <person name="Uohara A."/>
            <person name="Ohji S."/>
            <person name="Ichikawa N."/>
        </authorList>
    </citation>
    <scope>NUCLEOTIDE SEQUENCE [LARGE SCALE GENOMIC DNA]</scope>
    <source>
        <strain evidence="13 14">NBRC 109775</strain>
    </source>
</reference>
<dbReference type="PROSITE" id="PS51278">
    <property type="entry name" value="GATASE_TYPE_2"/>
    <property type="match status" value="1"/>
</dbReference>
<dbReference type="CDD" id="cd00712">
    <property type="entry name" value="AsnB"/>
    <property type="match status" value="1"/>
</dbReference>
<evidence type="ECO:0000256" key="6">
    <source>
        <dbReference type="ARBA" id="ARBA00022888"/>
    </source>
</evidence>
<dbReference type="SUPFAM" id="SSF56235">
    <property type="entry name" value="N-terminal nucleophile aminohydrolases (Ntn hydrolases)"/>
    <property type="match status" value="1"/>
</dbReference>
<dbReference type="Pfam" id="PF00733">
    <property type="entry name" value="Asn_synthase"/>
    <property type="match status" value="1"/>
</dbReference>
<keyword evidence="7 9" id="KW-0315">Glutamine amidotransferase</keyword>
<dbReference type="InterPro" id="IPR051786">
    <property type="entry name" value="ASN_synthetase/amidase"/>
</dbReference>
<dbReference type="CDD" id="cd01991">
    <property type="entry name" value="Asn_synthase_B_C"/>
    <property type="match status" value="1"/>
</dbReference>
<evidence type="ECO:0000313" key="13">
    <source>
        <dbReference type="EMBL" id="GEQ14816.1"/>
    </source>
</evidence>
<dbReference type="PANTHER" id="PTHR43284">
    <property type="entry name" value="ASPARAGINE SYNTHETASE (GLUTAMINE-HYDROLYZING)"/>
    <property type="match status" value="1"/>
</dbReference>
<keyword evidence="6 9" id="KW-0061">Asparagine biosynthesis</keyword>
<evidence type="ECO:0000256" key="7">
    <source>
        <dbReference type="ARBA" id="ARBA00022962"/>
    </source>
</evidence>
<comment type="pathway">
    <text evidence="1">Amino-acid biosynthesis; L-asparagine biosynthesis; L-asparagine from L-aspartate (L-Gln route): step 1/1.</text>
</comment>
<keyword evidence="5 10" id="KW-0067">ATP-binding</keyword>
<feature type="active site" description="For GATase activity" evidence="9">
    <location>
        <position position="2"/>
    </location>
</feature>
<evidence type="ECO:0000256" key="2">
    <source>
        <dbReference type="ARBA" id="ARBA00005752"/>
    </source>
</evidence>
<dbReference type="GO" id="GO:0005524">
    <property type="term" value="F:ATP binding"/>
    <property type="evidence" value="ECO:0007669"/>
    <property type="project" value="UniProtKB-KW"/>
</dbReference>
<dbReference type="Proteomes" id="UP000321793">
    <property type="component" value="Unassembled WGS sequence"/>
</dbReference>
<dbReference type="GO" id="GO:0005829">
    <property type="term" value="C:cytosol"/>
    <property type="evidence" value="ECO:0007669"/>
    <property type="project" value="TreeGrafter"/>
</dbReference>
<name>A0A512T3M2_9MICO</name>
<protein>
    <recommendedName>
        <fullName evidence="3">asparagine synthase (glutamine-hydrolyzing)</fullName>
        <ecNumber evidence="3">6.3.5.4</ecNumber>
    </recommendedName>
</protein>
<keyword evidence="4 10" id="KW-0547">Nucleotide-binding</keyword>
<dbReference type="Gene3D" id="3.60.20.10">
    <property type="entry name" value="Glutamine Phosphoribosylpyrophosphate, subunit 1, domain 1"/>
    <property type="match status" value="1"/>
</dbReference>
<accession>A0A512T3M2</accession>
<dbReference type="InterPro" id="IPR017932">
    <property type="entry name" value="GATase_2_dom"/>
</dbReference>
<dbReference type="GO" id="GO:0004066">
    <property type="term" value="F:asparagine synthase (glutamine-hydrolyzing) activity"/>
    <property type="evidence" value="ECO:0007669"/>
    <property type="project" value="UniProtKB-EC"/>
</dbReference>
<dbReference type="InterPro" id="IPR001962">
    <property type="entry name" value="Asn_synthase"/>
</dbReference>
<evidence type="ECO:0000256" key="5">
    <source>
        <dbReference type="ARBA" id="ARBA00022840"/>
    </source>
</evidence>
<dbReference type="InterPro" id="IPR029055">
    <property type="entry name" value="Ntn_hydrolases_N"/>
</dbReference>
<feature type="site" description="Important for beta-aspartyl-AMP intermediate formation" evidence="11">
    <location>
        <position position="372"/>
    </location>
</feature>
<dbReference type="InterPro" id="IPR033738">
    <property type="entry name" value="AsnB_N"/>
</dbReference>
<dbReference type="SUPFAM" id="SSF52402">
    <property type="entry name" value="Adenine nucleotide alpha hydrolases-like"/>
    <property type="match status" value="1"/>
</dbReference>
<comment type="similarity">
    <text evidence="2">Belongs to the asparagine synthetase family.</text>
</comment>
<dbReference type="Gene3D" id="3.40.50.620">
    <property type="entry name" value="HUPs"/>
    <property type="match status" value="1"/>
</dbReference>
<dbReference type="AlphaFoldDB" id="A0A512T3M2"/>
<evidence type="ECO:0000256" key="10">
    <source>
        <dbReference type="PIRSR" id="PIRSR001589-2"/>
    </source>
</evidence>
<gene>
    <name evidence="13" type="ORF">KLO01_28630</name>
</gene>
<feature type="binding site" evidence="10">
    <location>
        <begin position="370"/>
        <end position="371"/>
    </location>
    <ligand>
        <name>ATP</name>
        <dbReference type="ChEBI" id="CHEBI:30616"/>
    </ligand>
</feature>
<feature type="binding site" evidence="10">
    <location>
        <position position="298"/>
    </location>
    <ligand>
        <name>ATP</name>
        <dbReference type="ChEBI" id="CHEBI:30616"/>
    </ligand>
</feature>
<dbReference type="EMBL" id="BKBA01000011">
    <property type="protein sequence ID" value="GEQ14816.1"/>
    <property type="molecule type" value="Genomic_DNA"/>
</dbReference>
<dbReference type="EC" id="6.3.5.4" evidence="3"/>
<evidence type="ECO:0000313" key="14">
    <source>
        <dbReference type="Proteomes" id="UP000321793"/>
    </source>
</evidence>
<evidence type="ECO:0000256" key="4">
    <source>
        <dbReference type="ARBA" id="ARBA00022741"/>
    </source>
</evidence>
<keyword evidence="9" id="KW-0028">Amino-acid biosynthesis</keyword>
<evidence type="ECO:0000259" key="12">
    <source>
        <dbReference type="PROSITE" id="PS51278"/>
    </source>
</evidence>
<dbReference type="NCBIfam" id="TIGR01536">
    <property type="entry name" value="asn_synth_AEB"/>
    <property type="match status" value="1"/>
</dbReference>
<evidence type="ECO:0000256" key="1">
    <source>
        <dbReference type="ARBA" id="ARBA00005187"/>
    </source>
</evidence>
<feature type="binding site" evidence="10">
    <location>
        <position position="101"/>
    </location>
    <ligand>
        <name>L-glutamine</name>
        <dbReference type="ChEBI" id="CHEBI:58359"/>
    </ligand>
</feature>
<dbReference type="InterPro" id="IPR006426">
    <property type="entry name" value="Asn_synth_AEB"/>
</dbReference>
<sequence>MCGIVGILGARNQSAGPLVERMVEAVVHRGPDGDGVWSDEDRGVGLGHSRLAIVDLSPTGAQPMTSHDGRWVLVLNGEIYDHADHRERLSHRGVHLRGTSDTEVLLELVALDGVESALRSVDGMFAIGVWDRDTREFTLARDRLGEKPLLYGRVGPLFAFASELGALRLLPGAPTSPDPEALTEYLRLGYVPAPLSILPGVRKLPPGSLLTVDAAGQAGEPVAYWSLADASRSGLGDPLVGDDAELTDHLDEALRTSVRRRLVADVPVGAFLSGGVDSSVVAAVAQAVSSGPVRTFTVAVGGTNDESGHAAKIAAHLGTDHTTLPLPELDALTLAERVAATYDEPFADPSAVPTTVLCAAAREHVTVCLSGDGADELFGGYNRHRVATGTLSRVRALPSPVRRGIAHGIRRVPVTRWDALATRAGMSTPDVGTKAHKLAHAVRADSVTDAYAALATMWVPSSLMLAPSPALLPRSVPSAHDALAELLLTEQQVMLPDNMLVKVDRASMAVALEVRVPFLDHRLVELSWRLPATSKIRGGQGKWIERDLLDRYVPRELWDRPKVGFDPPLAQWLRGPLREWACDLLAPERLRRQGLIRPEPVTRALESHLAGRENHDYRLWTVLMMQSWLDLTGWTT</sequence>
<evidence type="ECO:0000256" key="8">
    <source>
        <dbReference type="ARBA" id="ARBA00048741"/>
    </source>
</evidence>
<dbReference type="RefSeq" id="WP_186828072.1">
    <property type="nucleotide sequence ID" value="NZ_BAABDN010000003.1"/>
</dbReference>
<dbReference type="InterPro" id="IPR014729">
    <property type="entry name" value="Rossmann-like_a/b/a_fold"/>
</dbReference>
<dbReference type="PANTHER" id="PTHR43284:SF1">
    <property type="entry name" value="ASPARAGINE SYNTHETASE"/>
    <property type="match status" value="1"/>
</dbReference>
<comment type="catalytic activity">
    <reaction evidence="8">
        <text>L-aspartate + L-glutamine + ATP + H2O = L-asparagine + L-glutamate + AMP + diphosphate + H(+)</text>
        <dbReference type="Rhea" id="RHEA:12228"/>
        <dbReference type="ChEBI" id="CHEBI:15377"/>
        <dbReference type="ChEBI" id="CHEBI:15378"/>
        <dbReference type="ChEBI" id="CHEBI:29985"/>
        <dbReference type="ChEBI" id="CHEBI:29991"/>
        <dbReference type="ChEBI" id="CHEBI:30616"/>
        <dbReference type="ChEBI" id="CHEBI:33019"/>
        <dbReference type="ChEBI" id="CHEBI:58048"/>
        <dbReference type="ChEBI" id="CHEBI:58359"/>
        <dbReference type="ChEBI" id="CHEBI:456215"/>
        <dbReference type="EC" id="6.3.5.4"/>
    </reaction>
</comment>
<dbReference type="Pfam" id="PF13522">
    <property type="entry name" value="GATase_6"/>
    <property type="match status" value="1"/>
</dbReference>